<dbReference type="Pfam" id="PF00169">
    <property type="entry name" value="PH"/>
    <property type="match status" value="1"/>
</dbReference>
<dbReference type="PROSITE" id="PS50222">
    <property type="entry name" value="EF_HAND_2"/>
    <property type="match status" value="1"/>
</dbReference>
<feature type="domain" description="PH" evidence="3">
    <location>
        <begin position="19"/>
        <end position="109"/>
    </location>
</feature>
<evidence type="ECO:0000256" key="2">
    <source>
        <dbReference type="SAM" id="MobiDB-lite"/>
    </source>
</evidence>
<dbReference type="CDD" id="cd00821">
    <property type="entry name" value="PH"/>
    <property type="match status" value="1"/>
</dbReference>
<evidence type="ECO:0000259" key="3">
    <source>
        <dbReference type="PROSITE" id="PS50003"/>
    </source>
</evidence>
<evidence type="ECO:0000313" key="6">
    <source>
        <dbReference type="Proteomes" id="UP000286510"/>
    </source>
</evidence>
<dbReference type="SUPFAM" id="SSF47473">
    <property type="entry name" value="EF-hand"/>
    <property type="match status" value="1"/>
</dbReference>
<dbReference type="Gene3D" id="1.10.238.10">
    <property type="entry name" value="EF-hand"/>
    <property type="match status" value="1"/>
</dbReference>
<reference evidence="5 6" key="1">
    <citation type="submission" date="2018-08" db="EMBL/GenBank/DDBJ databases">
        <title>Aphanomyces genome sequencing and annotation.</title>
        <authorList>
            <person name="Minardi D."/>
            <person name="Oidtmann B."/>
            <person name="Van Der Giezen M."/>
            <person name="Studholme D.J."/>
        </authorList>
    </citation>
    <scope>NUCLEOTIDE SEQUENCE [LARGE SCALE GENOMIC DNA]</scope>
    <source>
        <strain evidence="5 6">FDL457</strain>
    </source>
</reference>
<feature type="non-terminal residue" evidence="5">
    <location>
        <position position="291"/>
    </location>
</feature>
<name>A0A3R6XHF7_APHAT</name>
<dbReference type="GO" id="GO:0005509">
    <property type="term" value="F:calcium ion binding"/>
    <property type="evidence" value="ECO:0007669"/>
    <property type="project" value="InterPro"/>
</dbReference>
<feature type="region of interest" description="Disordered" evidence="2">
    <location>
        <begin position="109"/>
        <end position="156"/>
    </location>
</feature>
<protein>
    <submittedName>
        <fullName evidence="5">Uncharacterized protein</fullName>
    </submittedName>
</protein>
<evidence type="ECO:0000259" key="4">
    <source>
        <dbReference type="PROSITE" id="PS50222"/>
    </source>
</evidence>
<evidence type="ECO:0000313" key="5">
    <source>
        <dbReference type="EMBL" id="RHZ21883.1"/>
    </source>
</evidence>
<organism evidence="5 6">
    <name type="scientific">Aphanomyces astaci</name>
    <name type="common">Crayfish plague agent</name>
    <dbReference type="NCBI Taxonomy" id="112090"/>
    <lineage>
        <taxon>Eukaryota</taxon>
        <taxon>Sar</taxon>
        <taxon>Stramenopiles</taxon>
        <taxon>Oomycota</taxon>
        <taxon>Saprolegniomycetes</taxon>
        <taxon>Saprolegniales</taxon>
        <taxon>Verrucalvaceae</taxon>
        <taxon>Aphanomyces</taxon>
    </lineage>
</organism>
<dbReference type="InterPro" id="IPR011992">
    <property type="entry name" value="EF-hand-dom_pair"/>
</dbReference>
<dbReference type="SUPFAM" id="SSF50729">
    <property type="entry name" value="PH domain-like"/>
    <property type="match status" value="1"/>
</dbReference>
<accession>A0A3R6XHF7</accession>
<evidence type="ECO:0000256" key="1">
    <source>
        <dbReference type="ARBA" id="ARBA00022837"/>
    </source>
</evidence>
<gene>
    <name evidence="5" type="ORF">DYB26_011836</name>
</gene>
<dbReference type="InterPro" id="IPR011993">
    <property type="entry name" value="PH-like_dom_sf"/>
</dbReference>
<dbReference type="AlphaFoldDB" id="A0A3R6XHF7"/>
<dbReference type="PROSITE" id="PS00018">
    <property type="entry name" value="EF_HAND_1"/>
    <property type="match status" value="1"/>
</dbReference>
<keyword evidence="1" id="KW-0106">Calcium</keyword>
<comment type="caution">
    <text evidence="5">The sequence shown here is derived from an EMBL/GenBank/DDBJ whole genome shotgun (WGS) entry which is preliminary data.</text>
</comment>
<dbReference type="InterPro" id="IPR018247">
    <property type="entry name" value="EF_Hand_1_Ca_BS"/>
</dbReference>
<dbReference type="Gene3D" id="2.30.29.30">
    <property type="entry name" value="Pleckstrin-homology domain (PH domain)/Phosphotyrosine-binding domain (PTB)"/>
    <property type="match status" value="1"/>
</dbReference>
<dbReference type="SMART" id="SM00233">
    <property type="entry name" value="PH"/>
    <property type="match status" value="1"/>
</dbReference>
<dbReference type="VEuPathDB" id="FungiDB:H257_09028"/>
<proteinExistence type="predicted"/>
<dbReference type="PROSITE" id="PS50003">
    <property type="entry name" value="PH_DOMAIN"/>
    <property type="match status" value="1"/>
</dbReference>
<sequence>MSAAAFDALVAKTSSIAVPTLCTGYVYNQHEKNSIIWKKRYCVLQENSLYIFHYDNAEAATQGELKGKIPYSSVHDWEGKPHGFQCYKVYTDTEEEKLKWVSTMQKQLDDAPDVPDGEQVPYARFGASSPVGSPRQGGGHPTSLSRSNRSDSWRGEEVDVPTMLLELDDLRSEVSTLRSELVLFQKAEKHGEQRRPGGGRNRRGSVLDDGTAIALEPRELERMKQIFSLFDQDSSGRVNAADLKELHRRLGEPITDEEANEALAFMSPVDGTVDFISFMKWWNEDHKQEAS</sequence>
<dbReference type="InterPro" id="IPR002048">
    <property type="entry name" value="EF_hand_dom"/>
</dbReference>
<dbReference type="Proteomes" id="UP000286510">
    <property type="component" value="Unassembled WGS sequence"/>
</dbReference>
<dbReference type="InterPro" id="IPR001849">
    <property type="entry name" value="PH_domain"/>
</dbReference>
<dbReference type="EMBL" id="QUTF01012729">
    <property type="protein sequence ID" value="RHZ21883.1"/>
    <property type="molecule type" value="Genomic_DNA"/>
</dbReference>
<dbReference type="Pfam" id="PF13499">
    <property type="entry name" value="EF-hand_7"/>
    <property type="match status" value="1"/>
</dbReference>
<feature type="domain" description="EF-hand" evidence="4">
    <location>
        <begin position="218"/>
        <end position="253"/>
    </location>
</feature>